<reference evidence="1 2" key="1">
    <citation type="submission" date="2024-12" db="EMBL/GenBank/DDBJ databases">
        <authorList>
            <person name="Lee Y."/>
        </authorList>
    </citation>
    <scope>NUCLEOTIDE SEQUENCE [LARGE SCALE GENOMIC DNA]</scope>
    <source>
        <strain evidence="1 2">03SUJ4</strain>
    </source>
</reference>
<keyword evidence="2" id="KW-1185">Reference proteome</keyword>
<evidence type="ECO:0000313" key="1">
    <source>
        <dbReference type="EMBL" id="MFN2975399.1"/>
    </source>
</evidence>
<evidence type="ECO:0000313" key="2">
    <source>
        <dbReference type="Proteomes" id="UP001634747"/>
    </source>
</evidence>
<proteinExistence type="predicted"/>
<dbReference type="EMBL" id="JBJYXY010000001">
    <property type="protein sequence ID" value="MFN2975399.1"/>
    <property type="molecule type" value="Genomic_DNA"/>
</dbReference>
<dbReference type="Proteomes" id="UP001634747">
    <property type="component" value="Unassembled WGS sequence"/>
</dbReference>
<protein>
    <submittedName>
        <fullName evidence="1">Uncharacterized protein</fullName>
    </submittedName>
</protein>
<accession>A0ABW9KLE0</accession>
<sequence length="139" mass="14815">MSESAYGKSSLDSLPKVISPTAHGIVDYCHAAFFFTVGIVCARTQNKAASRAAFGTSGFILLQALLTDYRLGAKPVMSFETHGKIDAVVAASSWAVPLLFGFQDTAAGKIFEINSLAEAGVVALTDWDSQRAHEERETA</sequence>
<organism evidence="1 2">
    <name type="scientific">Terriglobus aquaticus</name>
    <dbReference type="NCBI Taxonomy" id="940139"/>
    <lineage>
        <taxon>Bacteria</taxon>
        <taxon>Pseudomonadati</taxon>
        <taxon>Acidobacteriota</taxon>
        <taxon>Terriglobia</taxon>
        <taxon>Terriglobales</taxon>
        <taxon>Acidobacteriaceae</taxon>
        <taxon>Terriglobus</taxon>
    </lineage>
</organism>
<gene>
    <name evidence="1" type="ORF">ACK2TP_06465</name>
</gene>
<name>A0ABW9KLE0_9BACT</name>
<dbReference type="RefSeq" id="WP_263413073.1">
    <property type="nucleotide sequence ID" value="NZ_BAABBH010000001.1"/>
</dbReference>
<comment type="caution">
    <text evidence="1">The sequence shown here is derived from an EMBL/GenBank/DDBJ whole genome shotgun (WGS) entry which is preliminary data.</text>
</comment>